<proteinExistence type="predicted"/>
<accession>A0AAD3D7I4</accession>
<dbReference type="AlphaFoldDB" id="A0AAD3D7I4"/>
<name>A0AAD3D7I4_9STRA</name>
<keyword evidence="2" id="KW-1185">Reference proteome</keyword>
<reference evidence="1 2" key="1">
    <citation type="journal article" date="2021" name="Sci. Rep.">
        <title>The genome of the diatom Chaetoceros tenuissimus carries an ancient integrated fragment of an extant virus.</title>
        <authorList>
            <person name="Hongo Y."/>
            <person name="Kimura K."/>
            <person name="Takaki Y."/>
            <person name="Yoshida Y."/>
            <person name="Baba S."/>
            <person name="Kobayashi G."/>
            <person name="Nagasaki K."/>
            <person name="Hano T."/>
            <person name="Tomaru Y."/>
        </authorList>
    </citation>
    <scope>NUCLEOTIDE SEQUENCE [LARGE SCALE GENOMIC DNA]</scope>
    <source>
        <strain evidence="1 2">NIES-3715</strain>
    </source>
</reference>
<evidence type="ECO:0000313" key="1">
    <source>
        <dbReference type="EMBL" id="GFH57434.1"/>
    </source>
</evidence>
<comment type="caution">
    <text evidence="1">The sequence shown here is derived from an EMBL/GenBank/DDBJ whole genome shotgun (WGS) entry which is preliminary data.</text>
</comment>
<dbReference type="Proteomes" id="UP001054902">
    <property type="component" value="Unassembled WGS sequence"/>
</dbReference>
<sequence length="348" mass="39305">MPPTNLDDVDIDQATSCNNYETAATISMAWNGIDQIRAGNPSAPSQLKWNKVSCTKKGKYQYPRFSCNVNGQMIVMGKKQFQDCRAKMIASCQQMEPNMCPCYDTKTLFSNFEALNQHKIDPGKSCKVDSPMAIAISPNFGGTKAMCSFNSSNKWCMNTSGQTMDITSTQLDKCESVMEESCEALDVPTCYDERDYKFEGKTRKNCQWAALEYADGKKRRCNRMDRQDKTYVYEHCRWTCNACECQDMPQFYLGNDRTKDCDYFNTLKNSNKAEDRQQFEKYRQIPAVSRSCPITCKSGCCMDNPKFKFTTSNGKVFSCGDVASGSNTDLCVQRNVGRHCKAACGNCQ</sequence>
<organism evidence="1 2">
    <name type="scientific">Chaetoceros tenuissimus</name>
    <dbReference type="NCBI Taxonomy" id="426638"/>
    <lineage>
        <taxon>Eukaryota</taxon>
        <taxon>Sar</taxon>
        <taxon>Stramenopiles</taxon>
        <taxon>Ochrophyta</taxon>
        <taxon>Bacillariophyta</taxon>
        <taxon>Coscinodiscophyceae</taxon>
        <taxon>Chaetocerotophycidae</taxon>
        <taxon>Chaetocerotales</taxon>
        <taxon>Chaetocerotaceae</taxon>
        <taxon>Chaetoceros</taxon>
    </lineage>
</organism>
<dbReference type="EMBL" id="BLLK01000058">
    <property type="protein sequence ID" value="GFH57434.1"/>
    <property type="molecule type" value="Genomic_DNA"/>
</dbReference>
<gene>
    <name evidence="1" type="ORF">CTEN210_13910</name>
</gene>
<protein>
    <submittedName>
        <fullName evidence="1">Uncharacterized protein</fullName>
    </submittedName>
</protein>
<evidence type="ECO:0000313" key="2">
    <source>
        <dbReference type="Proteomes" id="UP001054902"/>
    </source>
</evidence>